<dbReference type="AlphaFoldDB" id="A0A6J8BVG1"/>
<organism evidence="1 2">
    <name type="scientific">Mytilus coruscus</name>
    <name type="common">Sea mussel</name>
    <dbReference type="NCBI Taxonomy" id="42192"/>
    <lineage>
        <taxon>Eukaryota</taxon>
        <taxon>Metazoa</taxon>
        <taxon>Spiralia</taxon>
        <taxon>Lophotrochozoa</taxon>
        <taxon>Mollusca</taxon>
        <taxon>Bivalvia</taxon>
        <taxon>Autobranchia</taxon>
        <taxon>Pteriomorphia</taxon>
        <taxon>Mytilida</taxon>
        <taxon>Mytiloidea</taxon>
        <taxon>Mytilidae</taxon>
        <taxon>Mytilinae</taxon>
        <taxon>Mytilus</taxon>
    </lineage>
</organism>
<accession>A0A6J8BVG1</accession>
<dbReference type="EMBL" id="CACVKT020003887">
    <property type="protein sequence ID" value="CAC5386649.1"/>
    <property type="molecule type" value="Genomic_DNA"/>
</dbReference>
<gene>
    <name evidence="1" type="ORF">MCOR_22059</name>
</gene>
<name>A0A6J8BVG1_MYTCO</name>
<keyword evidence="2" id="KW-1185">Reference proteome</keyword>
<evidence type="ECO:0000313" key="2">
    <source>
        <dbReference type="Proteomes" id="UP000507470"/>
    </source>
</evidence>
<protein>
    <submittedName>
        <fullName evidence="1">Uncharacterized protein</fullName>
    </submittedName>
</protein>
<evidence type="ECO:0000313" key="1">
    <source>
        <dbReference type="EMBL" id="CAC5386649.1"/>
    </source>
</evidence>
<sequence>MEKETDCPLGVQCHCQKYTTPIRYTFDHSPLSRNKIEKLPCIKQCKGEAEMAQVDWLVEYVSDMEEGTACVSIVTPGDIDAVTIHKFAICHLWPRNDNSSFKHSVYIILQKPGSTMDTYNITAISELLEKRWNDKYIGIKIATNCESSYC</sequence>
<reference evidence="1 2" key="1">
    <citation type="submission" date="2020-06" db="EMBL/GenBank/DDBJ databases">
        <authorList>
            <person name="Li R."/>
            <person name="Bekaert M."/>
        </authorList>
    </citation>
    <scope>NUCLEOTIDE SEQUENCE [LARGE SCALE GENOMIC DNA]</scope>
    <source>
        <strain evidence="2">wild</strain>
    </source>
</reference>
<dbReference type="Proteomes" id="UP000507470">
    <property type="component" value="Unassembled WGS sequence"/>
</dbReference>
<proteinExistence type="predicted"/>